<gene>
    <name evidence="6" type="ORF">GGR46_003731</name>
</gene>
<dbReference type="GO" id="GO:0016846">
    <property type="term" value="F:carbon-sulfur lyase activity"/>
    <property type="evidence" value="ECO:0007669"/>
    <property type="project" value="InterPro"/>
</dbReference>
<evidence type="ECO:0000313" key="6">
    <source>
        <dbReference type="EMBL" id="MBB4100159.1"/>
    </source>
</evidence>
<protein>
    <recommendedName>
        <fullName evidence="5">CENP-V/GFA domain-containing protein</fullName>
    </recommendedName>
</protein>
<evidence type="ECO:0000256" key="3">
    <source>
        <dbReference type="ARBA" id="ARBA00022833"/>
    </source>
</evidence>
<proteinExistence type="inferred from homology"/>
<keyword evidence="3" id="KW-0862">Zinc</keyword>
<keyword evidence="2" id="KW-0479">Metal-binding</keyword>
<evidence type="ECO:0000256" key="4">
    <source>
        <dbReference type="ARBA" id="ARBA00023239"/>
    </source>
</evidence>
<dbReference type="InterPro" id="IPR011057">
    <property type="entry name" value="Mss4-like_sf"/>
</dbReference>
<dbReference type="EMBL" id="JACIEH010000003">
    <property type="protein sequence ID" value="MBB4100159.1"/>
    <property type="molecule type" value="Genomic_DNA"/>
</dbReference>
<evidence type="ECO:0000256" key="2">
    <source>
        <dbReference type="ARBA" id="ARBA00022723"/>
    </source>
</evidence>
<feature type="domain" description="CENP-V/GFA" evidence="5">
    <location>
        <begin position="4"/>
        <end position="115"/>
    </location>
</feature>
<name>A0A7W6NXG0_9SPHN</name>
<evidence type="ECO:0000256" key="1">
    <source>
        <dbReference type="ARBA" id="ARBA00005495"/>
    </source>
</evidence>
<comment type="similarity">
    <text evidence="1">Belongs to the Gfa family.</text>
</comment>
<evidence type="ECO:0000259" key="5">
    <source>
        <dbReference type="PROSITE" id="PS51891"/>
    </source>
</evidence>
<accession>A0A7W6NXG0</accession>
<keyword evidence="4" id="KW-0456">Lyase</keyword>
<dbReference type="AlphaFoldDB" id="A0A7W6NXG0"/>
<dbReference type="PROSITE" id="PS51891">
    <property type="entry name" value="CENP_V_GFA"/>
    <property type="match status" value="1"/>
</dbReference>
<dbReference type="Pfam" id="PF04828">
    <property type="entry name" value="GFA"/>
    <property type="match status" value="1"/>
</dbReference>
<reference evidence="6 7" key="1">
    <citation type="submission" date="2020-08" db="EMBL/GenBank/DDBJ databases">
        <title>Genomic Encyclopedia of Type Strains, Phase IV (KMG-IV): sequencing the most valuable type-strain genomes for metagenomic binning, comparative biology and taxonomic classification.</title>
        <authorList>
            <person name="Goeker M."/>
        </authorList>
    </citation>
    <scope>NUCLEOTIDE SEQUENCE [LARGE SCALE GENOMIC DNA]</scope>
    <source>
        <strain evidence="6 7">DSM 101806</strain>
    </source>
</reference>
<dbReference type="PANTHER" id="PTHR33337">
    <property type="entry name" value="GFA DOMAIN-CONTAINING PROTEIN"/>
    <property type="match status" value="1"/>
</dbReference>
<dbReference type="InterPro" id="IPR006913">
    <property type="entry name" value="CENP-V/GFA"/>
</dbReference>
<dbReference type="RefSeq" id="WP_183999479.1">
    <property type="nucleotide sequence ID" value="NZ_JACIEH010000003.1"/>
</dbReference>
<sequence length="132" mass="14274">MTLRTASCRCGRLRAECAGEPVRISVCHCLNCKQRSGSAFAVQARWPLDRVKITGESTTWVAASESGGAPTDFHFCPTCGSTVWYRGGGMPDLIAVAVGNFADPAFPAPTVSVWEERQCDWLSITGTVEHHD</sequence>
<dbReference type="PANTHER" id="PTHR33337:SF40">
    <property type="entry name" value="CENP-V_GFA DOMAIN-CONTAINING PROTEIN-RELATED"/>
    <property type="match status" value="1"/>
</dbReference>
<evidence type="ECO:0000313" key="7">
    <source>
        <dbReference type="Proteomes" id="UP000557392"/>
    </source>
</evidence>
<organism evidence="6 7">
    <name type="scientific">Sphingomonas kyeonggiensis</name>
    <dbReference type="NCBI Taxonomy" id="1268553"/>
    <lineage>
        <taxon>Bacteria</taxon>
        <taxon>Pseudomonadati</taxon>
        <taxon>Pseudomonadota</taxon>
        <taxon>Alphaproteobacteria</taxon>
        <taxon>Sphingomonadales</taxon>
        <taxon>Sphingomonadaceae</taxon>
        <taxon>Sphingomonas</taxon>
    </lineage>
</organism>
<dbReference type="Gene3D" id="3.90.1590.10">
    <property type="entry name" value="glutathione-dependent formaldehyde- activating enzyme (gfa)"/>
    <property type="match status" value="1"/>
</dbReference>
<keyword evidence="7" id="KW-1185">Reference proteome</keyword>
<dbReference type="SUPFAM" id="SSF51316">
    <property type="entry name" value="Mss4-like"/>
    <property type="match status" value="1"/>
</dbReference>
<comment type="caution">
    <text evidence="6">The sequence shown here is derived from an EMBL/GenBank/DDBJ whole genome shotgun (WGS) entry which is preliminary data.</text>
</comment>
<dbReference type="Proteomes" id="UP000557392">
    <property type="component" value="Unassembled WGS sequence"/>
</dbReference>
<dbReference type="GO" id="GO:0046872">
    <property type="term" value="F:metal ion binding"/>
    <property type="evidence" value="ECO:0007669"/>
    <property type="project" value="UniProtKB-KW"/>
</dbReference>